<dbReference type="CDD" id="cd03809">
    <property type="entry name" value="GT4_MtfB-like"/>
    <property type="match status" value="1"/>
</dbReference>
<feature type="domain" description="Glycosyl transferase family 1" evidence="2">
    <location>
        <begin position="183"/>
        <end position="329"/>
    </location>
</feature>
<dbReference type="Gene3D" id="3.40.50.2000">
    <property type="entry name" value="Glycogen Phosphorylase B"/>
    <property type="match status" value="2"/>
</dbReference>
<keyword evidence="1 4" id="KW-0808">Transferase</keyword>
<dbReference type="SUPFAM" id="SSF53756">
    <property type="entry name" value="UDP-Glycosyltransferase/glycogen phosphorylase"/>
    <property type="match status" value="1"/>
</dbReference>
<dbReference type="InterPro" id="IPR001296">
    <property type="entry name" value="Glyco_trans_1"/>
</dbReference>
<proteinExistence type="predicted"/>
<dbReference type="PANTHER" id="PTHR46401">
    <property type="entry name" value="GLYCOSYLTRANSFERASE WBBK-RELATED"/>
    <property type="match status" value="1"/>
</dbReference>
<feature type="domain" description="Glycosyltransferase subfamily 4-like N-terminal" evidence="3">
    <location>
        <begin position="14"/>
        <end position="172"/>
    </location>
</feature>
<dbReference type="Pfam" id="PF13439">
    <property type="entry name" value="Glyco_transf_4"/>
    <property type="match status" value="1"/>
</dbReference>
<evidence type="ECO:0000313" key="4">
    <source>
        <dbReference type="EMBL" id="RGS14826.1"/>
    </source>
</evidence>
<organism evidence="4 5">
    <name type="scientific">Segatella copri</name>
    <dbReference type="NCBI Taxonomy" id="165179"/>
    <lineage>
        <taxon>Bacteria</taxon>
        <taxon>Pseudomonadati</taxon>
        <taxon>Bacteroidota</taxon>
        <taxon>Bacteroidia</taxon>
        <taxon>Bacteroidales</taxon>
        <taxon>Prevotellaceae</taxon>
        <taxon>Segatella</taxon>
    </lineage>
</organism>
<dbReference type="EMBL" id="QRVA01000023">
    <property type="protein sequence ID" value="RGS14826.1"/>
    <property type="molecule type" value="Genomic_DNA"/>
</dbReference>
<dbReference type="GO" id="GO:0016757">
    <property type="term" value="F:glycosyltransferase activity"/>
    <property type="evidence" value="ECO:0007669"/>
    <property type="project" value="InterPro"/>
</dbReference>
<sequence>MNICIDCRMWGEKYGGIGRYVKEIVLNLLERNNWKFILIVANEDIKDEILQTFPTCSLKILPVPIFSFKEQFLLCKSIPLCDIFWSPYMNVPFLPCKAKYRVVTLHDVFHLANPHYYSFMKRVMIKPFYYFSSHKSDMILTVSNFSKSEIARTCGANTANKTVVVYNGCDIDVKQVHEPLVSFKYILFVGSVKPHKNLKNALLGFSLMINKAYKFVIVGKKEGFITGDKEVYGIVDNLNKDTERVIFTGNISDEELYSWYKGATALVQPSFYEGFGLPVVEAMKFKLPIACSDIPVFREIGKNLVSYFNPNSPDSVAECLDKVVLMPKKDYPNWISWKETANQIAVEFEKLASK</sequence>
<evidence type="ECO:0000259" key="3">
    <source>
        <dbReference type="Pfam" id="PF13439"/>
    </source>
</evidence>
<protein>
    <submittedName>
        <fullName evidence="4">Glycosyltransferase family 1 protein</fullName>
    </submittedName>
</protein>
<evidence type="ECO:0000256" key="1">
    <source>
        <dbReference type="ARBA" id="ARBA00022679"/>
    </source>
</evidence>
<dbReference type="Proteomes" id="UP000283872">
    <property type="component" value="Unassembled WGS sequence"/>
</dbReference>
<name>A0A3E5DYU1_9BACT</name>
<gene>
    <name evidence="4" type="ORF">DWY11_09815</name>
</gene>
<accession>A0A3E5DYU1</accession>
<dbReference type="Pfam" id="PF00534">
    <property type="entry name" value="Glycos_transf_1"/>
    <property type="match status" value="1"/>
</dbReference>
<reference evidence="4 5" key="1">
    <citation type="submission" date="2018-08" db="EMBL/GenBank/DDBJ databases">
        <title>A genome reference for cultivated species of the human gut microbiota.</title>
        <authorList>
            <person name="Zou Y."/>
            <person name="Xue W."/>
            <person name="Luo G."/>
        </authorList>
    </citation>
    <scope>NUCLEOTIDE SEQUENCE [LARGE SCALE GENOMIC DNA]</scope>
    <source>
        <strain evidence="4 5">AF24-12</strain>
    </source>
</reference>
<dbReference type="AlphaFoldDB" id="A0A3E5DYU1"/>
<evidence type="ECO:0000313" key="5">
    <source>
        <dbReference type="Proteomes" id="UP000283872"/>
    </source>
</evidence>
<dbReference type="GO" id="GO:0009103">
    <property type="term" value="P:lipopolysaccharide biosynthetic process"/>
    <property type="evidence" value="ECO:0007669"/>
    <property type="project" value="TreeGrafter"/>
</dbReference>
<dbReference type="InterPro" id="IPR028098">
    <property type="entry name" value="Glyco_trans_4-like_N"/>
</dbReference>
<comment type="caution">
    <text evidence="4">The sequence shown here is derived from an EMBL/GenBank/DDBJ whole genome shotgun (WGS) entry which is preliminary data.</text>
</comment>
<dbReference type="PANTHER" id="PTHR46401:SF2">
    <property type="entry name" value="GLYCOSYLTRANSFERASE WBBK-RELATED"/>
    <property type="match status" value="1"/>
</dbReference>
<evidence type="ECO:0000259" key="2">
    <source>
        <dbReference type="Pfam" id="PF00534"/>
    </source>
</evidence>